<dbReference type="Proteomes" id="UP000597656">
    <property type="component" value="Unassembled WGS sequence"/>
</dbReference>
<keyword evidence="1" id="KW-0812">Transmembrane</keyword>
<reference evidence="3" key="1">
    <citation type="journal article" date="2019" name="Int. J. Syst. Evol. Microbiol.">
        <title>The Global Catalogue of Microorganisms (GCM) 10K type strain sequencing project: providing services to taxonomists for standard genome sequencing and annotation.</title>
        <authorList>
            <consortium name="The Broad Institute Genomics Platform"/>
            <consortium name="The Broad Institute Genome Sequencing Center for Infectious Disease"/>
            <person name="Wu L."/>
            <person name="Ma J."/>
        </authorList>
    </citation>
    <scope>NUCLEOTIDE SEQUENCE [LARGE SCALE GENOMIC DNA]</scope>
    <source>
        <strain evidence="3">CGMCC 4.7319</strain>
    </source>
</reference>
<feature type="transmembrane region" description="Helical" evidence="1">
    <location>
        <begin position="28"/>
        <end position="45"/>
    </location>
</feature>
<feature type="transmembrane region" description="Helical" evidence="1">
    <location>
        <begin position="51"/>
        <end position="68"/>
    </location>
</feature>
<dbReference type="EMBL" id="BMNC01000001">
    <property type="protein sequence ID" value="GGM72515.1"/>
    <property type="molecule type" value="Genomic_DNA"/>
</dbReference>
<evidence type="ECO:0000313" key="3">
    <source>
        <dbReference type="Proteomes" id="UP000597656"/>
    </source>
</evidence>
<keyword evidence="3" id="KW-1185">Reference proteome</keyword>
<name>A0ABQ2H9Z7_9PSEU</name>
<comment type="caution">
    <text evidence="2">The sequence shown here is derived from an EMBL/GenBank/DDBJ whole genome shotgun (WGS) entry which is preliminary data.</text>
</comment>
<keyword evidence="1" id="KW-1133">Transmembrane helix</keyword>
<keyword evidence="1" id="KW-0472">Membrane</keyword>
<accession>A0ABQ2H9Z7</accession>
<organism evidence="2 3">
    <name type="scientific">Lentzea pudingi</name>
    <dbReference type="NCBI Taxonomy" id="1789439"/>
    <lineage>
        <taxon>Bacteria</taxon>
        <taxon>Bacillati</taxon>
        <taxon>Actinomycetota</taxon>
        <taxon>Actinomycetes</taxon>
        <taxon>Pseudonocardiales</taxon>
        <taxon>Pseudonocardiaceae</taxon>
        <taxon>Lentzea</taxon>
    </lineage>
</organism>
<sequence>MDEIPEALARLAAERGLGTCTQLVRRRITVFTVLGVLVITGAVLLLLLLSAAPLVILALPVLIAGLLLHRRRGAVLYVFDGGVVVASGWTAPQAVPWDEVGGRLAETVRRARG</sequence>
<proteinExistence type="predicted"/>
<evidence type="ECO:0008006" key="4">
    <source>
        <dbReference type="Google" id="ProtNLM"/>
    </source>
</evidence>
<dbReference type="RefSeq" id="WP_189152926.1">
    <property type="nucleotide sequence ID" value="NZ_BMNC01000001.1"/>
</dbReference>
<evidence type="ECO:0000313" key="2">
    <source>
        <dbReference type="EMBL" id="GGM72515.1"/>
    </source>
</evidence>
<gene>
    <name evidence="2" type="ORF">GCM10011609_05400</name>
</gene>
<protein>
    <recommendedName>
        <fullName evidence="4">Integral membrane protein</fullName>
    </recommendedName>
</protein>
<evidence type="ECO:0000256" key="1">
    <source>
        <dbReference type="SAM" id="Phobius"/>
    </source>
</evidence>